<gene>
    <name evidence="1" type="ORF">PMAYCL1PPCAC_13722</name>
</gene>
<comment type="caution">
    <text evidence="1">The sequence shown here is derived from an EMBL/GenBank/DDBJ whole genome shotgun (WGS) entry which is preliminary data.</text>
</comment>
<evidence type="ECO:0000313" key="2">
    <source>
        <dbReference type="Proteomes" id="UP001328107"/>
    </source>
</evidence>
<keyword evidence="2" id="KW-1185">Reference proteome</keyword>
<dbReference type="AlphaFoldDB" id="A0AAN4ZSE9"/>
<dbReference type="Proteomes" id="UP001328107">
    <property type="component" value="Unassembled WGS sequence"/>
</dbReference>
<feature type="non-terminal residue" evidence="1">
    <location>
        <position position="1"/>
    </location>
</feature>
<feature type="non-terminal residue" evidence="1">
    <location>
        <position position="103"/>
    </location>
</feature>
<name>A0AAN4ZSE9_9BILA</name>
<dbReference type="EMBL" id="BTRK01000003">
    <property type="protein sequence ID" value="GMR43527.1"/>
    <property type="molecule type" value="Genomic_DNA"/>
</dbReference>
<evidence type="ECO:0000313" key="1">
    <source>
        <dbReference type="EMBL" id="GMR43527.1"/>
    </source>
</evidence>
<sequence>FIQDSMVFCDGFAPLADPRHTSTNDGRFLFILGDVVWVSFDYEDDDDEFMTTFSLDVIDLLTLRRRRIMNVGDFYDTCQTIGFYALDARTLVLVEISRVISSI</sequence>
<proteinExistence type="predicted"/>
<protein>
    <submittedName>
        <fullName evidence="1">Uncharacterized protein</fullName>
    </submittedName>
</protein>
<organism evidence="1 2">
    <name type="scientific">Pristionchus mayeri</name>
    <dbReference type="NCBI Taxonomy" id="1317129"/>
    <lineage>
        <taxon>Eukaryota</taxon>
        <taxon>Metazoa</taxon>
        <taxon>Ecdysozoa</taxon>
        <taxon>Nematoda</taxon>
        <taxon>Chromadorea</taxon>
        <taxon>Rhabditida</taxon>
        <taxon>Rhabditina</taxon>
        <taxon>Diplogasteromorpha</taxon>
        <taxon>Diplogasteroidea</taxon>
        <taxon>Neodiplogasteridae</taxon>
        <taxon>Pristionchus</taxon>
    </lineage>
</organism>
<reference evidence="2" key="1">
    <citation type="submission" date="2022-10" db="EMBL/GenBank/DDBJ databases">
        <title>Genome assembly of Pristionchus species.</title>
        <authorList>
            <person name="Yoshida K."/>
            <person name="Sommer R.J."/>
        </authorList>
    </citation>
    <scope>NUCLEOTIDE SEQUENCE [LARGE SCALE GENOMIC DNA]</scope>
    <source>
        <strain evidence="2">RS5460</strain>
    </source>
</reference>
<accession>A0AAN4ZSE9</accession>